<dbReference type="GO" id="GO:0005524">
    <property type="term" value="F:ATP binding"/>
    <property type="evidence" value="ECO:0007669"/>
    <property type="project" value="UniProtKB-KW"/>
</dbReference>
<keyword evidence="2" id="KW-0067">ATP-binding</keyword>
<feature type="domain" description="Histidine kinase/HSP90-like ATPase" evidence="1">
    <location>
        <begin position="2"/>
        <end position="49"/>
    </location>
</feature>
<accession>A0A2I8EXR5</accession>
<evidence type="ECO:0000259" key="1">
    <source>
        <dbReference type="Pfam" id="PF02518"/>
    </source>
</evidence>
<dbReference type="Gene3D" id="3.30.565.10">
    <property type="entry name" value="Histidine kinase-like ATPase, C-terminal domain"/>
    <property type="match status" value="1"/>
</dbReference>
<dbReference type="Proteomes" id="UP000243502">
    <property type="component" value="Chromosome 3"/>
</dbReference>
<dbReference type="AlphaFoldDB" id="A0A2I8EXR5"/>
<gene>
    <name evidence="2" type="ORF">C2L65_30340</name>
</gene>
<evidence type="ECO:0000313" key="2">
    <source>
        <dbReference type="EMBL" id="AUT64041.1"/>
    </source>
</evidence>
<dbReference type="Pfam" id="PF02518">
    <property type="entry name" value="HATPase_c"/>
    <property type="match status" value="1"/>
</dbReference>
<dbReference type="InterPro" id="IPR036890">
    <property type="entry name" value="HATPase_C_sf"/>
</dbReference>
<protein>
    <submittedName>
        <fullName evidence="2">ATP-binding protein</fullName>
    </submittedName>
</protein>
<keyword evidence="2" id="KW-0547">Nucleotide-binding</keyword>
<reference evidence="2 3" key="1">
    <citation type="submission" date="2018-01" db="EMBL/GenBank/DDBJ databases">
        <title>Species boundaries and ecological features among Paraburkholderia terrae DSMZ17804T, P. hospita DSMZ17164T and P. caribensis DSMZ13236T.</title>
        <authorList>
            <person name="Pratama A.A."/>
        </authorList>
    </citation>
    <scope>NUCLEOTIDE SEQUENCE [LARGE SCALE GENOMIC DNA]</scope>
    <source>
        <strain evidence="2 3">DSM 17804</strain>
    </source>
</reference>
<evidence type="ECO:0000313" key="3">
    <source>
        <dbReference type="Proteomes" id="UP000243502"/>
    </source>
</evidence>
<proteinExistence type="predicted"/>
<dbReference type="InterPro" id="IPR003594">
    <property type="entry name" value="HATPase_dom"/>
</dbReference>
<dbReference type="KEGG" id="pter:C2L65_30340"/>
<sequence length="58" mass="6388">MNLVDNAVKWGGSADLELTCDPTAVTLLVRDRGPGIPAEALEQVFSPFFLVVWRTNRT</sequence>
<dbReference type="SUPFAM" id="SSF55874">
    <property type="entry name" value="ATPase domain of HSP90 chaperone/DNA topoisomerase II/histidine kinase"/>
    <property type="match status" value="1"/>
</dbReference>
<dbReference type="EMBL" id="CP026113">
    <property type="protein sequence ID" value="AUT64041.1"/>
    <property type="molecule type" value="Genomic_DNA"/>
</dbReference>
<name>A0A2I8EXR5_9BURK</name>
<organism evidence="2 3">
    <name type="scientific">Paraburkholderia terrae</name>
    <dbReference type="NCBI Taxonomy" id="311230"/>
    <lineage>
        <taxon>Bacteria</taxon>
        <taxon>Pseudomonadati</taxon>
        <taxon>Pseudomonadota</taxon>
        <taxon>Betaproteobacteria</taxon>
        <taxon>Burkholderiales</taxon>
        <taxon>Burkholderiaceae</taxon>
        <taxon>Paraburkholderia</taxon>
    </lineage>
</organism>
<dbReference type="OrthoDB" id="9804645at2"/>